<accession>A0AAE5LT17</accession>
<evidence type="ECO:0000313" key="3">
    <source>
        <dbReference type="Proteomes" id="UP000822184"/>
    </source>
</evidence>
<protein>
    <submittedName>
        <fullName evidence="2">Nucleoid-associated protein YgaU</fullName>
    </submittedName>
</protein>
<sequence>MKLHYIKNSIENIKLPIVPSEFHIKSGKNSNSVTLLGFGEISDSGTPTLRTWSISSIFPKTKYKTCTGSIKSNPYDYVQLVEKLKRDNIVCQYIITKTNIDMRCTIEEFEYWENDGSGDVYYTMTFKEHKEIKLSTLGNTNMTSSVFYMNSDYTLDTTKENKLVVRQGDNIVKIAKQYLGDSSKYEDILAKNGLSNPDDVKPGMVLLL</sequence>
<dbReference type="Pfam" id="PF01476">
    <property type="entry name" value="LysM"/>
    <property type="match status" value="1"/>
</dbReference>
<dbReference type="InterPro" id="IPR018392">
    <property type="entry name" value="LysM"/>
</dbReference>
<reference evidence="2" key="1">
    <citation type="submission" date="2020-06" db="EMBL/GenBank/DDBJ databases">
        <title>Genomic insights into acetone-butanol-ethanol (ABE) fermentation by sequencing solventogenic clostridia strains.</title>
        <authorList>
            <person name="Brown S."/>
        </authorList>
    </citation>
    <scope>NUCLEOTIDE SEQUENCE</scope>
    <source>
        <strain evidence="2">DJ123</strain>
    </source>
</reference>
<dbReference type="CDD" id="cd00118">
    <property type="entry name" value="LysM"/>
    <property type="match status" value="1"/>
</dbReference>
<dbReference type="AlphaFoldDB" id="A0AAE5LT17"/>
<name>A0AAE5LT17_CLOBE</name>
<dbReference type="Gene3D" id="3.10.350.10">
    <property type="entry name" value="LysM domain"/>
    <property type="match status" value="1"/>
</dbReference>
<dbReference type="Proteomes" id="UP000822184">
    <property type="component" value="Unassembled WGS sequence"/>
</dbReference>
<evidence type="ECO:0000313" key="2">
    <source>
        <dbReference type="EMBL" id="NSB17432.1"/>
    </source>
</evidence>
<feature type="domain" description="LysM" evidence="1">
    <location>
        <begin position="161"/>
        <end position="208"/>
    </location>
</feature>
<organism evidence="2 3">
    <name type="scientific">Clostridium beijerinckii</name>
    <name type="common">Clostridium MP</name>
    <dbReference type="NCBI Taxonomy" id="1520"/>
    <lineage>
        <taxon>Bacteria</taxon>
        <taxon>Bacillati</taxon>
        <taxon>Bacillota</taxon>
        <taxon>Clostridia</taxon>
        <taxon>Eubacteriales</taxon>
        <taxon>Clostridiaceae</taxon>
        <taxon>Clostridium</taxon>
    </lineage>
</organism>
<dbReference type="InterPro" id="IPR036779">
    <property type="entry name" value="LysM_dom_sf"/>
</dbReference>
<comment type="caution">
    <text evidence="2">The sequence shown here is derived from an EMBL/GenBank/DDBJ whole genome shotgun (WGS) entry which is preliminary data.</text>
</comment>
<evidence type="ECO:0000259" key="1">
    <source>
        <dbReference type="PROSITE" id="PS51782"/>
    </source>
</evidence>
<dbReference type="PROSITE" id="PS51782">
    <property type="entry name" value="LYSM"/>
    <property type="match status" value="1"/>
</dbReference>
<dbReference type="EMBL" id="JABTDW010000001">
    <property type="protein sequence ID" value="NSB17432.1"/>
    <property type="molecule type" value="Genomic_DNA"/>
</dbReference>
<dbReference type="RefSeq" id="WP_077855463.1">
    <property type="nucleotide sequence ID" value="NZ_JABTDW010000001.1"/>
</dbReference>
<proteinExistence type="predicted"/>
<gene>
    <name evidence="2" type="ORF">BCD95_005691</name>
</gene>